<reference evidence="3" key="1">
    <citation type="submission" date="2016-10" db="EMBL/GenBank/DDBJ databases">
        <authorList>
            <person name="Varghese N."/>
            <person name="Submissions S."/>
        </authorList>
    </citation>
    <scope>NUCLEOTIDE SEQUENCE [LARGE SCALE GENOMIC DNA]</scope>
    <source>
        <strain evidence="3">DSM 3384</strain>
    </source>
</reference>
<dbReference type="SUPFAM" id="SSF53098">
    <property type="entry name" value="Ribonuclease H-like"/>
    <property type="match status" value="1"/>
</dbReference>
<feature type="non-terminal residue" evidence="2">
    <location>
        <position position="1"/>
    </location>
</feature>
<dbReference type="InterPro" id="IPR012337">
    <property type="entry name" value="RNaseH-like_sf"/>
</dbReference>
<dbReference type="InterPro" id="IPR001584">
    <property type="entry name" value="Integrase_cat-core"/>
</dbReference>
<dbReference type="GO" id="GO:0015074">
    <property type="term" value="P:DNA integration"/>
    <property type="evidence" value="ECO:0007669"/>
    <property type="project" value="InterPro"/>
</dbReference>
<evidence type="ECO:0000259" key="1">
    <source>
        <dbReference type="Pfam" id="PF13683"/>
    </source>
</evidence>
<gene>
    <name evidence="2" type="ORF">SAMN04487931_1071</name>
</gene>
<dbReference type="Proteomes" id="UP000199608">
    <property type="component" value="Unassembled WGS sequence"/>
</dbReference>
<evidence type="ECO:0000313" key="2">
    <source>
        <dbReference type="EMBL" id="SDU34421.1"/>
    </source>
</evidence>
<name>A0A1H2HRA0_9BACT</name>
<keyword evidence="3" id="KW-1185">Reference proteome</keyword>
<evidence type="ECO:0000313" key="3">
    <source>
        <dbReference type="Proteomes" id="UP000199608"/>
    </source>
</evidence>
<sequence length="104" mass="12294">FKTLKYCPQFPSRFGSIEDARVFCQDFFEYYNKEHHHSGIGLVTPEQLHYGLAQDVYDRRCIILENAFKKNPERFRKKKPLPPALPDAAWINKPKQEKIDVIRA</sequence>
<dbReference type="RefSeq" id="WP_139169026.1">
    <property type="nucleotide sequence ID" value="NZ_FNLL01000007.1"/>
</dbReference>
<dbReference type="EMBL" id="FNLL01000007">
    <property type="protein sequence ID" value="SDU34421.1"/>
    <property type="molecule type" value="Genomic_DNA"/>
</dbReference>
<dbReference type="Pfam" id="PF13683">
    <property type="entry name" value="rve_3"/>
    <property type="match status" value="1"/>
</dbReference>
<accession>A0A1H2HRA0</accession>
<proteinExistence type="predicted"/>
<organism evidence="2 3">
    <name type="scientific">Desulfobacula phenolica</name>
    <dbReference type="NCBI Taxonomy" id="90732"/>
    <lineage>
        <taxon>Bacteria</taxon>
        <taxon>Pseudomonadati</taxon>
        <taxon>Thermodesulfobacteriota</taxon>
        <taxon>Desulfobacteria</taxon>
        <taxon>Desulfobacterales</taxon>
        <taxon>Desulfobacteraceae</taxon>
        <taxon>Desulfobacula</taxon>
    </lineage>
</organism>
<feature type="domain" description="Integrase catalytic" evidence="1">
    <location>
        <begin position="2"/>
        <end position="45"/>
    </location>
</feature>
<dbReference type="AlphaFoldDB" id="A0A1H2HRA0"/>
<protein>
    <submittedName>
        <fullName evidence="2">Integrase core domain-containing protein</fullName>
    </submittedName>
</protein>